<dbReference type="GO" id="GO:0005739">
    <property type="term" value="C:mitochondrion"/>
    <property type="evidence" value="ECO:0007669"/>
    <property type="project" value="TreeGrafter"/>
</dbReference>
<evidence type="ECO:0000313" key="10">
    <source>
        <dbReference type="Proteomes" id="UP000481861"/>
    </source>
</evidence>
<keyword evidence="3" id="KW-0285">Flavoprotein</keyword>
<reference evidence="9 10" key="1">
    <citation type="submission" date="2020-01" db="EMBL/GenBank/DDBJ databases">
        <authorList>
            <consortium name="DOE Joint Genome Institute"/>
            <person name="Haridas S."/>
            <person name="Albert R."/>
            <person name="Binder M."/>
            <person name="Bloem J."/>
            <person name="Labutti K."/>
            <person name="Salamov A."/>
            <person name="Andreopoulos B."/>
            <person name="Baker S.E."/>
            <person name="Barry K."/>
            <person name="Bills G."/>
            <person name="Bluhm B.H."/>
            <person name="Cannon C."/>
            <person name="Castanera R."/>
            <person name="Culley D.E."/>
            <person name="Daum C."/>
            <person name="Ezra D."/>
            <person name="Gonzalez J.B."/>
            <person name="Henrissat B."/>
            <person name="Kuo A."/>
            <person name="Liang C."/>
            <person name="Lipzen A."/>
            <person name="Lutzoni F."/>
            <person name="Magnuson J."/>
            <person name="Mondo S."/>
            <person name="Nolan M."/>
            <person name="Ohm R."/>
            <person name="Pangilinan J."/>
            <person name="Park H.-J.H."/>
            <person name="Ramirez L."/>
            <person name="Alfaro M."/>
            <person name="Sun H."/>
            <person name="Tritt A."/>
            <person name="Yoshinaga Y."/>
            <person name="Zwiers L.-H.L."/>
            <person name="Turgeon B.G."/>
            <person name="Goodwin S.B."/>
            <person name="Spatafora J.W."/>
            <person name="Crous P.W."/>
            <person name="Grigoriev I.V."/>
        </authorList>
    </citation>
    <scope>NUCLEOTIDE SEQUENCE [LARGE SCALE GENOMIC DNA]</scope>
    <source>
        <strain evidence="9 10">CBS 611.86</strain>
    </source>
</reference>
<dbReference type="InterPro" id="IPR004113">
    <property type="entry name" value="FAD-bd_oxidored_4_C"/>
</dbReference>
<comment type="similarity">
    <text evidence="2">Belongs to the FAD-binding oxidoreductase/transferase type 4 family.</text>
</comment>
<dbReference type="GO" id="GO:0071949">
    <property type="term" value="F:FAD binding"/>
    <property type="evidence" value="ECO:0007669"/>
    <property type="project" value="InterPro"/>
</dbReference>
<keyword evidence="5" id="KW-0560">Oxidoreductase</keyword>
<comment type="caution">
    <text evidence="9">The sequence shown here is derived from an EMBL/GenBank/DDBJ whole genome shotgun (WGS) entry which is preliminary data.</text>
</comment>
<dbReference type="SUPFAM" id="SSF56176">
    <property type="entry name" value="FAD-binding/transporter-associated domain-like"/>
    <property type="match status" value="1"/>
</dbReference>
<dbReference type="FunFam" id="1.10.45.10:FF:000001">
    <property type="entry name" value="D-lactate dehydrogenase mitochondrial"/>
    <property type="match status" value="1"/>
</dbReference>
<dbReference type="SUPFAM" id="SSF55103">
    <property type="entry name" value="FAD-linked oxidases, C-terminal domain"/>
    <property type="match status" value="1"/>
</dbReference>
<protein>
    <recommendedName>
        <fullName evidence="6">D-lactate dehydrogenase (cytochrome)</fullName>
        <ecNumber evidence="6">1.1.2.4</ecNumber>
    </recommendedName>
</protein>
<dbReference type="InterPro" id="IPR006094">
    <property type="entry name" value="Oxid_FAD_bind_N"/>
</dbReference>
<evidence type="ECO:0000256" key="5">
    <source>
        <dbReference type="ARBA" id="ARBA00023002"/>
    </source>
</evidence>
<evidence type="ECO:0000256" key="3">
    <source>
        <dbReference type="ARBA" id="ARBA00022630"/>
    </source>
</evidence>
<dbReference type="AlphaFoldDB" id="A0A7C8IA18"/>
<dbReference type="Pfam" id="PF01565">
    <property type="entry name" value="FAD_binding_4"/>
    <property type="match status" value="1"/>
</dbReference>
<proteinExistence type="inferred from homology"/>
<sequence>MLGLTTTVPQLTFFSSATPSTMESASASTQSTLPLSAAAPPTYNHTETNIHSLISHLSPTIPYTRDPTACHSTAHTAHSHSSAEQVPTAVFYPRTQSEVAALVTQCHARNVAVTSFCGGTSLGGALAATRGGVCVHFRDMAGIVELHEDDMDVVVQPGIGWVELNRYLEKKGLFFPVDPAPGAKIGGMIAMSCSGTNAYRYGTMKEWVISLTVVLADGSVVKTRNRPRKSSAGYDLTHLIIGSEGTLGLVTEAVLKVTALPKNLHVGMVAFETMQQGVDVAVQILRSGHLLEAIELADSESIRAINHSGLAGETFTELPTLFVKLAGAVQTIRDQVDFVKGLCGRHGARAFEVSEKRERIDVIWGARKCLGNAMVTMKKDPSDLFLNTDAAVPISKMARLVEESDRIVKAGGGGWYCASVGHVGDGNVHTAIVCPLEAKADVEKLIVQIQRLALELDGTITGEHGVGLKLRDLLAEEVGSAGVDAMRKIKMALDPKGILNPDKVVRLEAGY</sequence>
<evidence type="ECO:0000313" key="9">
    <source>
        <dbReference type="EMBL" id="KAF2874414.1"/>
    </source>
</evidence>
<name>A0A7C8IA18_9PLEO</name>
<dbReference type="Gene3D" id="3.30.465.10">
    <property type="match status" value="1"/>
</dbReference>
<feature type="domain" description="FAD-binding PCMH-type" evidence="8">
    <location>
        <begin position="83"/>
        <end position="260"/>
    </location>
</feature>
<dbReference type="FunFam" id="3.30.465.10:FF:000014">
    <property type="entry name" value="D-lactate dehydrogenase (Cytochrome), putative"/>
    <property type="match status" value="1"/>
</dbReference>
<keyword evidence="10" id="KW-1185">Reference proteome</keyword>
<dbReference type="InterPro" id="IPR016171">
    <property type="entry name" value="Vanillyl_alc_oxidase_C-sub2"/>
</dbReference>
<dbReference type="GO" id="GO:1903457">
    <property type="term" value="P:lactate catabolic process"/>
    <property type="evidence" value="ECO:0007669"/>
    <property type="project" value="TreeGrafter"/>
</dbReference>
<comment type="catalytic activity">
    <reaction evidence="7">
        <text>(R)-lactate + 2 Fe(III)-[cytochrome c] = 2 Fe(II)-[cytochrome c] + pyruvate + 2 H(+)</text>
        <dbReference type="Rhea" id="RHEA:13521"/>
        <dbReference type="Rhea" id="RHEA-COMP:10350"/>
        <dbReference type="Rhea" id="RHEA-COMP:14399"/>
        <dbReference type="ChEBI" id="CHEBI:15361"/>
        <dbReference type="ChEBI" id="CHEBI:15378"/>
        <dbReference type="ChEBI" id="CHEBI:16004"/>
        <dbReference type="ChEBI" id="CHEBI:29033"/>
        <dbReference type="ChEBI" id="CHEBI:29034"/>
        <dbReference type="EC" id="1.1.2.4"/>
    </reaction>
</comment>
<dbReference type="OrthoDB" id="7786253at2759"/>
<dbReference type="Proteomes" id="UP000481861">
    <property type="component" value="Unassembled WGS sequence"/>
</dbReference>
<dbReference type="PANTHER" id="PTHR11748:SF116">
    <property type="entry name" value="D-LACTATE DEHYDROGENASE (CYTOCHROME) (AFU_ORTHOLOGUE AFUA_7G02560)"/>
    <property type="match status" value="1"/>
</dbReference>
<organism evidence="9 10">
    <name type="scientific">Massariosphaeria phaeospora</name>
    <dbReference type="NCBI Taxonomy" id="100035"/>
    <lineage>
        <taxon>Eukaryota</taxon>
        <taxon>Fungi</taxon>
        <taxon>Dikarya</taxon>
        <taxon>Ascomycota</taxon>
        <taxon>Pezizomycotina</taxon>
        <taxon>Dothideomycetes</taxon>
        <taxon>Pleosporomycetidae</taxon>
        <taxon>Pleosporales</taxon>
        <taxon>Pleosporales incertae sedis</taxon>
        <taxon>Massariosphaeria</taxon>
    </lineage>
</organism>
<evidence type="ECO:0000256" key="7">
    <source>
        <dbReference type="ARBA" id="ARBA00051436"/>
    </source>
</evidence>
<keyword evidence="4" id="KW-0274">FAD</keyword>
<evidence type="ECO:0000256" key="6">
    <source>
        <dbReference type="ARBA" id="ARBA00038897"/>
    </source>
</evidence>
<dbReference type="PROSITE" id="PS51387">
    <property type="entry name" value="FAD_PCMH"/>
    <property type="match status" value="1"/>
</dbReference>
<dbReference type="FunFam" id="3.30.70.2740:FF:000001">
    <property type="entry name" value="D-lactate dehydrogenase mitochondrial"/>
    <property type="match status" value="1"/>
</dbReference>
<dbReference type="Gene3D" id="3.30.70.2740">
    <property type="match status" value="1"/>
</dbReference>
<dbReference type="EC" id="1.1.2.4" evidence="6"/>
<comment type="cofactor">
    <cofactor evidence="1">
        <name>FAD</name>
        <dbReference type="ChEBI" id="CHEBI:57692"/>
    </cofactor>
</comment>
<accession>A0A7C8IA18</accession>
<dbReference type="GO" id="GO:0004458">
    <property type="term" value="F:D-lactate dehydrogenase (cytochrome) activity"/>
    <property type="evidence" value="ECO:0007669"/>
    <property type="project" value="UniProtKB-EC"/>
</dbReference>
<dbReference type="Gene3D" id="1.10.45.10">
    <property type="entry name" value="Vanillyl-alcohol Oxidase, Chain A, domain 4"/>
    <property type="match status" value="1"/>
</dbReference>
<dbReference type="InterPro" id="IPR036318">
    <property type="entry name" value="FAD-bd_PCMH-like_sf"/>
</dbReference>
<dbReference type="InterPro" id="IPR016164">
    <property type="entry name" value="FAD-linked_Oxase-like_C"/>
</dbReference>
<dbReference type="EMBL" id="JAADJZ010000006">
    <property type="protein sequence ID" value="KAF2874414.1"/>
    <property type="molecule type" value="Genomic_DNA"/>
</dbReference>
<dbReference type="Pfam" id="PF02913">
    <property type="entry name" value="FAD-oxidase_C"/>
    <property type="match status" value="1"/>
</dbReference>
<dbReference type="GO" id="GO:0008720">
    <property type="term" value="F:D-lactate dehydrogenase (NAD+) activity"/>
    <property type="evidence" value="ECO:0007669"/>
    <property type="project" value="TreeGrafter"/>
</dbReference>
<gene>
    <name evidence="9" type="ORF">BDV95DRAFT_332205</name>
</gene>
<evidence type="ECO:0000259" key="8">
    <source>
        <dbReference type="PROSITE" id="PS51387"/>
    </source>
</evidence>
<dbReference type="PANTHER" id="PTHR11748">
    <property type="entry name" value="D-LACTATE DEHYDROGENASE"/>
    <property type="match status" value="1"/>
</dbReference>
<dbReference type="InterPro" id="IPR016166">
    <property type="entry name" value="FAD-bd_PCMH"/>
</dbReference>
<evidence type="ECO:0000256" key="1">
    <source>
        <dbReference type="ARBA" id="ARBA00001974"/>
    </source>
</evidence>
<evidence type="ECO:0000256" key="4">
    <source>
        <dbReference type="ARBA" id="ARBA00022827"/>
    </source>
</evidence>
<dbReference type="InterPro" id="IPR016169">
    <property type="entry name" value="FAD-bd_PCMH_sub2"/>
</dbReference>
<evidence type="ECO:0000256" key="2">
    <source>
        <dbReference type="ARBA" id="ARBA00008000"/>
    </source>
</evidence>